<dbReference type="Pfam" id="PF15913">
    <property type="entry name" value="Furin-like_2"/>
    <property type="match status" value="1"/>
</dbReference>
<feature type="transmembrane region" description="Helical" evidence="5">
    <location>
        <begin position="531"/>
        <end position="551"/>
    </location>
</feature>
<keyword evidence="2" id="KW-0964">Secreted</keyword>
<keyword evidence="3" id="KW-0732">Signal</keyword>
<keyword evidence="8" id="KW-1185">Reference proteome</keyword>
<evidence type="ECO:0000256" key="1">
    <source>
        <dbReference type="ARBA" id="ARBA00004613"/>
    </source>
</evidence>
<dbReference type="OrthoDB" id="286906at2759"/>
<dbReference type="CDD" id="cd00064">
    <property type="entry name" value="FU"/>
    <property type="match status" value="1"/>
</dbReference>
<evidence type="ECO:0000256" key="2">
    <source>
        <dbReference type="ARBA" id="ARBA00022525"/>
    </source>
</evidence>
<accession>G0QZP0</accession>
<evidence type="ECO:0000256" key="5">
    <source>
        <dbReference type="SAM" id="Phobius"/>
    </source>
</evidence>
<dbReference type="SUPFAM" id="SSF57184">
    <property type="entry name" value="Growth factor receptor domain"/>
    <property type="match status" value="4"/>
</dbReference>
<dbReference type="InterPro" id="IPR006212">
    <property type="entry name" value="Furin_repeat"/>
</dbReference>
<dbReference type="PANTHER" id="PTHR15332:SF175">
    <property type="entry name" value="PROPROTEIN CONVERTASE SUBTILISIN_KEXIN TYPE 5-LIKE"/>
    <property type="match status" value="1"/>
</dbReference>
<dbReference type="AlphaFoldDB" id="G0QZP0"/>
<evidence type="ECO:0000256" key="4">
    <source>
        <dbReference type="ARBA" id="ARBA00023180"/>
    </source>
</evidence>
<dbReference type="InParanoid" id="G0QZP0"/>
<keyword evidence="5" id="KW-0472">Membrane</keyword>
<dbReference type="InterPro" id="IPR043601">
    <property type="entry name" value="Rspo_Fu-CRD_dom"/>
</dbReference>
<feature type="transmembrane region" description="Helical" evidence="5">
    <location>
        <begin position="571"/>
        <end position="588"/>
    </location>
</feature>
<dbReference type="EMBL" id="GL984163">
    <property type="protein sequence ID" value="EGR29314.1"/>
    <property type="molecule type" value="Genomic_DNA"/>
</dbReference>
<name>G0QZP0_ICHMU</name>
<dbReference type="InterPro" id="IPR009030">
    <property type="entry name" value="Growth_fac_rcpt_cys_sf"/>
</dbReference>
<dbReference type="EC" id="3.4.21.75" evidence="7"/>
<evidence type="ECO:0000259" key="6">
    <source>
        <dbReference type="Pfam" id="PF15913"/>
    </source>
</evidence>
<dbReference type="SMART" id="SM00261">
    <property type="entry name" value="FU"/>
    <property type="match status" value="8"/>
</dbReference>
<dbReference type="EC" id="3.4.24.58" evidence="7"/>
<keyword evidence="5" id="KW-1133">Transmembrane helix</keyword>
<feature type="domain" description="R-spondin Fu-CRD" evidence="6">
    <location>
        <begin position="205"/>
        <end position="265"/>
    </location>
</feature>
<keyword evidence="4" id="KW-0325">Glycoprotein</keyword>
<dbReference type="PANTHER" id="PTHR15332">
    <property type="entry name" value="PROPROTEIN CONVERTASE SUBTILISIN_KEXIN TYPE 5-LIKE"/>
    <property type="match status" value="1"/>
</dbReference>
<dbReference type="STRING" id="857967.G0QZP0"/>
<keyword evidence="5" id="KW-0812">Transmembrane</keyword>
<gene>
    <name evidence="7" type="ORF">IMG5_158640</name>
</gene>
<dbReference type="GeneID" id="14905414"/>
<protein>
    <submittedName>
        <fullName evidence="7">Neurohypophysial n-terminal domain protein</fullName>
        <ecNumber evidence="7">3.4.21.75</ecNumber>
        <ecNumber evidence="7">3.4.24.58</ecNumber>
    </submittedName>
</protein>
<dbReference type="GO" id="GO:0005576">
    <property type="term" value="C:extracellular region"/>
    <property type="evidence" value="ECO:0007669"/>
    <property type="project" value="UniProtKB-SubCell"/>
</dbReference>
<dbReference type="Proteomes" id="UP000008983">
    <property type="component" value="Unassembled WGS sequence"/>
</dbReference>
<evidence type="ECO:0000313" key="8">
    <source>
        <dbReference type="Proteomes" id="UP000008983"/>
    </source>
</evidence>
<organism evidence="7 8">
    <name type="scientific">Ichthyophthirius multifiliis</name>
    <name type="common">White spot disease agent</name>
    <name type="synonym">Ich</name>
    <dbReference type="NCBI Taxonomy" id="5932"/>
    <lineage>
        <taxon>Eukaryota</taxon>
        <taxon>Sar</taxon>
        <taxon>Alveolata</taxon>
        <taxon>Ciliophora</taxon>
        <taxon>Intramacronucleata</taxon>
        <taxon>Oligohymenophorea</taxon>
        <taxon>Hymenostomatida</taxon>
        <taxon>Ophryoglenina</taxon>
        <taxon>Ichthyophthirius</taxon>
    </lineage>
</organism>
<dbReference type="eggNOG" id="KOG3525">
    <property type="taxonomic scope" value="Eukaryota"/>
</dbReference>
<dbReference type="OMA" id="CIEINIP"/>
<dbReference type="GO" id="GO:0004252">
    <property type="term" value="F:serine-type endopeptidase activity"/>
    <property type="evidence" value="ECO:0007669"/>
    <property type="project" value="UniProtKB-EC"/>
</dbReference>
<sequence>MYKKEGRCYDLCPLNTFLDLSKKQCEQQCPLYFFADNNTKECLKCQKNCLLCVSKNSCIRCEFGFFYDQEKGECFSLSLQIDYCINDSKYLNLQNFQCIPCSKNCRKCNIFRCLECQGELGEFLIDNNTGTCVQCASLVANCAKCRTDFLCLICQESFIIDLNTGNCQEGCIQGKYMDKKRGKCEYCPLECIQCELLETNLICILCIEGYFSNENNKCKKCSDNCEKCSSQEKCERCLDLYFLLEERCIKECPKGFFGNNESRECLKCNPNCAECANINECQTCIQGFFLDINDKFCSLCNPECQECVLQASNCTICAFFMYLFQVDQNTVKCVDSCLPTQFADEKRRCIECPFSCNQCISSNKCTSCKQGFYFQNDNGQFIGICLKCNSRCRRCENQNTKECIACNDGEYSSGSSCQKCDSQCKNCIGKNPDQCTACTQGFYVRLIYQNAGFCEKCYDLCYMCISGGENACTKCIFGYFLFEGFCFKKCINGLIENTQTRQCECQQVLIQIYKQIYIYIYIYIQKQIYMHIYNIFYFTYIFIQQIFYYIYRIVQNVFFQIKINKFYVYNAKIRIFIKIIIIVLNNVLQIKLQILKIVYVCYNVKIISFFIPN</sequence>
<evidence type="ECO:0000313" key="7">
    <source>
        <dbReference type="EMBL" id="EGR29314.1"/>
    </source>
</evidence>
<evidence type="ECO:0000256" key="3">
    <source>
        <dbReference type="ARBA" id="ARBA00022729"/>
    </source>
</evidence>
<dbReference type="RefSeq" id="XP_004030550.1">
    <property type="nucleotide sequence ID" value="XM_004030502.1"/>
</dbReference>
<reference evidence="7 8" key="1">
    <citation type="submission" date="2011-07" db="EMBL/GenBank/DDBJ databases">
        <authorList>
            <person name="Coyne R."/>
            <person name="Brami D."/>
            <person name="Johnson J."/>
            <person name="Hostetler J."/>
            <person name="Hannick L."/>
            <person name="Clark T."/>
            <person name="Cassidy-Hanley D."/>
            <person name="Inman J."/>
        </authorList>
    </citation>
    <scope>NUCLEOTIDE SEQUENCE [LARGE SCALE GENOMIC DNA]</scope>
    <source>
        <strain evidence="7 8">G5</strain>
    </source>
</reference>
<keyword evidence="7" id="KW-0378">Hydrolase</keyword>
<dbReference type="Gene3D" id="2.10.220.10">
    <property type="entry name" value="Hormone Receptor, Insulin-like Growth Factor Receptor 1, Chain A, domain 2"/>
    <property type="match status" value="6"/>
</dbReference>
<proteinExistence type="predicted"/>
<comment type="subcellular location">
    <subcellularLocation>
        <location evidence="1">Secreted</location>
    </subcellularLocation>
</comment>